<feature type="region of interest" description="Disordered" evidence="2">
    <location>
        <begin position="2293"/>
        <end position="2315"/>
    </location>
</feature>
<feature type="region of interest" description="Disordered" evidence="2">
    <location>
        <begin position="2328"/>
        <end position="2347"/>
    </location>
</feature>
<feature type="coiled-coil region" evidence="1">
    <location>
        <begin position="530"/>
        <end position="592"/>
    </location>
</feature>
<feature type="compositionally biased region" description="Pro residues" evidence="2">
    <location>
        <begin position="24"/>
        <end position="36"/>
    </location>
</feature>
<feature type="coiled-coil region" evidence="1">
    <location>
        <begin position="406"/>
        <end position="444"/>
    </location>
</feature>
<dbReference type="EMBL" id="JADGIZ020000041">
    <property type="protein sequence ID" value="KAL2913804.1"/>
    <property type="molecule type" value="Genomic_DNA"/>
</dbReference>
<dbReference type="PANTHER" id="PTHR24216:SF65">
    <property type="entry name" value="PAXILLIN-LIKE PROTEIN 1"/>
    <property type="match status" value="1"/>
</dbReference>
<evidence type="ECO:0000256" key="1">
    <source>
        <dbReference type="SAM" id="Coils"/>
    </source>
</evidence>
<feature type="coiled-coil region" evidence="1">
    <location>
        <begin position="910"/>
        <end position="937"/>
    </location>
</feature>
<feature type="compositionally biased region" description="Low complexity" evidence="2">
    <location>
        <begin position="229"/>
        <end position="238"/>
    </location>
</feature>
<feature type="region of interest" description="Disordered" evidence="2">
    <location>
        <begin position="1"/>
        <end position="124"/>
    </location>
</feature>
<feature type="region of interest" description="Disordered" evidence="2">
    <location>
        <begin position="1325"/>
        <end position="1387"/>
    </location>
</feature>
<keyword evidence="4" id="KW-1185">Reference proteome</keyword>
<feature type="compositionally biased region" description="Low complexity" evidence="2">
    <location>
        <begin position="2269"/>
        <end position="2278"/>
    </location>
</feature>
<comment type="caution">
    <text evidence="3">The sequence shown here is derived from an EMBL/GenBank/DDBJ whole genome shotgun (WGS) entry which is preliminary data.</text>
</comment>
<dbReference type="Gene3D" id="1.10.287.1490">
    <property type="match status" value="3"/>
</dbReference>
<protein>
    <submittedName>
        <fullName evidence="3">Uncharacterized protein</fullName>
    </submittedName>
</protein>
<feature type="coiled-coil region" evidence="1">
    <location>
        <begin position="1625"/>
        <end position="1681"/>
    </location>
</feature>
<evidence type="ECO:0000313" key="3">
    <source>
        <dbReference type="EMBL" id="KAL2913804.1"/>
    </source>
</evidence>
<feature type="compositionally biased region" description="Polar residues" evidence="2">
    <location>
        <begin position="1377"/>
        <end position="1387"/>
    </location>
</feature>
<feature type="region of interest" description="Disordered" evidence="2">
    <location>
        <begin position="2256"/>
        <end position="2278"/>
    </location>
</feature>
<feature type="region of interest" description="Disordered" evidence="2">
    <location>
        <begin position="156"/>
        <end position="187"/>
    </location>
</feature>
<organism evidence="3 4">
    <name type="scientific">Polyrhizophydium stewartii</name>
    <dbReference type="NCBI Taxonomy" id="2732419"/>
    <lineage>
        <taxon>Eukaryota</taxon>
        <taxon>Fungi</taxon>
        <taxon>Fungi incertae sedis</taxon>
        <taxon>Chytridiomycota</taxon>
        <taxon>Chytridiomycota incertae sedis</taxon>
        <taxon>Chytridiomycetes</taxon>
        <taxon>Rhizophydiales</taxon>
        <taxon>Rhizophydiales incertae sedis</taxon>
        <taxon>Polyrhizophydium</taxon>
    </lineage>
</organism>
<feature type="coiled-coil region" evidence="1">
    <location>
        <begin position="1022"/>
        <end position="1102"/>
    </location>
</feature>
<sequence>MWSLLNLLQGEDARGSAAADQSKAPPPRSPQAPPQAPLVARPQSPAVKPRSSSLAANAAASPASSPPSRLVDPVGCASEDAARSRSSERLVSTAYGRTGSQPPDDRSPAASQPSSSAPQPPIISDRAAFVVETVASLPDITVTDFTEIDLEDSQNREVACEAGSNAGSADVSAPPSPRGAFAEADLPRPPSPLLFTPVVEAASLLWPESSGYGATAASSASPKSGFVTAPSSPSVSAADVFQSEKAPTAPTHAAQETAIAESHPPAASDQADGIAGVSNSLSAALVLCVDHLRARAESARKAPRRRSRTVDDLDTIDAKRVESIITLSLADDLSRTSETLTHIARDSRWSAASNRASVAVAEPKDDAAQLDAGSDDAFAPQALVKLVMRNSAAKTRPSPLESQSSQADVASRIAELEACIARLEAQAEAERSQHASQLASLQTEMHEKVSAAADAAAASTADLESKVATLTLERDAGRATAARLVADLADKERVIQDTAASNALLAVERGRLACDLEASQAMLHDAQGVIVSLQQGKAEAEETAAKLECRVKDLESANQQAVERGDELEQHNAVLQSRIESLEAQAIAAQRAPASTQEGEDAPATAAPLKLEHAEAAEAAEATAAAVRDFEITLRELVIAQERIRYLETEYMQRNDELMELTVQYEQKGCQIAEFHEELAKHDQLFAAVVARLESNEAQREQAVAELECVRASEREAVEAARQTQARVEELENSVAKAVEERDSLVASNVKAVADAKQAAADLDAARAKIDEHLAQLKRCHAKIKEQAAKIETERAAAKACAKDSEDAKAMLAERDAGLAQARECVDAKSAEIAVREEKLQAQAVQISEVSARVSELESQLASKEEELAGKAVQINAQAKEIDSLKVDIAGKIDKIKKCGAKIALQNEVLAREKAKEAALLDEIESLKQAAQTHKSESESVVEQVKVLTAQIASHDEELDRRASGIIELEQSLDAGRKELDNCRAKLALQDKEVEKCRSRIEQQGKKLHETHTKMQALHAAKTLLEKNVGELESANSRAEAAAAEVAKERDSLVASNGKAVADAKQAADDLEAARAKIDEHLAQLKRCHARIKEQAAKIETERAAAKACAKDAEDAKAMLAERDVGLAQARECADAKSAEIAVCEEKLQAQAVQISEVSARVSELESQLASKEEELAGKAVQINAQAKEIDSLKAEASDTAMSLESRDSQISDLTSQLADAGAQIDSLTSQLDTLTNKLAETREEHSAIKGMLEAQMREISNLLAEKSCEMVELQERFSTADGHRARLCKRIASAARRITLAGEVPPMPGVPELRVDMAPDGLDAVESVPDEASGLQDVEEEREQRNGGTTTDTESSSADDSRNDSEIGVEDADDLSPSQAEQSQNGGSDVIYAYESASNVGADEQQRASEASTVPDDGDGADGDAQGSLMQRCPSTIVRDHTEEAADPATKARISMPRGSVPLLRARRRQPAAESIEGSLALLDQIEAEVAEARARAAQVSAEAAEEVQMFRERVALLETALDAKQQSVHDVEEQRETLKADLEREAARVAALQGDLAKAMAELSESSKMADGLREQIASEQSHVAMLECKVAGIQSQSDGLAAKLMETKRQHVDAVGKLSDALAAAEAAAAAAAERAERSKAELAEKLDGAVDSLNIAVTRLEDDLRETRDKAAAAALASGAEITSLRKQHLDAETQLQVCRDLLDGAEQVVSDLAIQAGLEDMLRENLEAKSHQLVVAHTHMGNLEAACAASKQRVAQIQAELDAATLHARDTAAAGLVHQALAEVALDKLAAERRCHQIAQQVADARRSRLHEMANALADVQDQLADTRAVVSLQLKSASDSANVHGKLDDIMARLDAQRQADRDTIMQLKEANAELQVTTVELMERVAAHAGELGNLRREYATLEASRRSEQIEHDVSMERAEQVRERLTREASVLEARVRELKAENAHLHETVAELSRRQEQVGQADAVVLSRPVHSQLAKTEPAGLACDELQACIPTLARSAVGKVKEIVDKIEESTKPGASVDTPAQSPGKKSSKLASAIGAMRYDDKINGVMFGDLVSREETQVDLATAPQQTVFPQPPLTVRNMHVVEHRTIEPKILDEHDQHGSFEASPAPEYGGPSAASPRADPLLMAHFGLAGGPRIPRSRSSRKPDAALVKFGTTKPGGKQQTYVVEDVEEAVLDRAVDQALAQALCDKSSAPGASITAAVAALQRIERESSTGAAGPGADARRSSVGSLWRRIAGMGRAASGRADAAAEPRSVPQPAAPAKQGGAMGLVQRLFKDASAPQLRGTSAQTRPRLDAAASAHALGQTADSHAVLDDASHAASTDPLAAGAHTPDGESWEGFLKRCEQLKQQHLQSLADREAWVAERTQLLHDLEEVKVAHKRSADEVRGLLQTVLKLETDKIVLESALRSVSALRKRSKDKIARLEGDLESSAAEVERAHGAIEALEAEAEVLRTQLREAGQMHEQVQGRMQLVAAETLKLWSVIGSQPPPGEPLSRSAIRATTPSGDAAGAAAQSARASVSLGEGNGADLASGDAIDSALVSLRAVAAEMGRIMVGVRQRDEFVEEQARVLRLVEAAHTETHNEYQRALEERDKFVAVQRRAVKQLEDNLEVQTREYARMLGERDATIQRLRRAAGKLQAMRILRVGAHSLRARHGAAAVSGPVEAAGDIESDSSESESAEQ</sequence>
<feature type="region of interest" description="Disordered" evidence="2">
    <location>
        <begin position="1401"/>
        <end position="1429"/>
    </location>
</feature>
<feature type="compositionally biased region" description="Acidic residues" evidence="2">
    <location>
        <begin position="2681"/>
        <end position="2695"/>
    </location>
</feature>
<proteinExistence type="predicted"/>
<dbReference type="Proteomes" id="UP001527925">
    <property type="component" value="Unassembled WGS sequence"/>
</dbReference>
<evidence type="ECO:0000256" key="2">
    <source>
        <dbReference type="SAM" id="MobiDB-lite"/>
    </source>
</evidence>
<feature type="region of interest" description="Disordered" evidence="2">
    <location>
        <begin position="2107"/>
        <end position="2131"/>
    </location>
</feature>
<feature type="coiled-coil region" evidence="1">
    <location>
        <begin position="1211"/>
        <end position="1277"/>
    </location>
</feature>
<feature type="coiled-coil region" evidence="1">
    <location>
        <begin position="2427"/>
        <end position="2475"/>
    </location>
</feature>
<evidence type="ECO:0000313" key="4">
    <source>
        <dbReference type="Proteomes" id="UP001527925"/>
    </source>
</evidence>
<keyword evidence="1" id="KW-0175">Coiled coil</keyword>
<feature type="coiled-coil region" evidence="1">
    <location>
        <begin position="714"/>
        <end position="794"/>
    </location>
</feature>
<feature type="compositionally biased region" description="Low complexity" evidence="2">
    <location>
        <begin position="1350"/>
        <end position="1359"/>
    </location>
</feature>
<feature type="compositionally biased region" description="Low complexity" evidence="2">
    <location>
        <begin position="108"/>
        <end position="124"/>
    </location>
</feature>
<feature type="region of interest" description="Disordered" evidence="2">
    <location>
        <begin position="2670"/>
        <end position="2695"/>
    </location>
</feature>
<feature type="compositionally biased region" description="Low complexity" evidence="2">
    <location>
        <begin position="51"/>
        <end position="68"/>
    </location>
</feature>
<feature type="coiled-coil region" evidence="1">
    <location>
        <begin position="1477"/>
        <end position="1578"/>
    </location>
</feature>
<dbReference type="PANTHER" id="PTHR24216">
    <property type="entry name" value="PAXILLIN-RELATED"/>
    <property type="match status" value="1"/>
</dbReference>
<feature type="coiled-coil region" evidence="1">
    <location>
        <begin position="1857"/>
        <end position="1965"/>
    </location>
</feature>
<name>A0ABR4N2R9_9FUNG</name>
<feature type="coiled-coil region" evidence="1">
    <location>
        <begin position="2609"/>
        <end position="2636"/>
    </location>
</feature>
<gene>
    <name evidence="3" type="ORF">HK105_206683</name>
</gene>
<feature type="coiled-coil region" evidence="1">
    <location>
        <begin position="840"/>
        <end position="874"/>
    </location>
</feature>
<accession>A0ABR4N2R9</accession>
<feature type="region of interest" description="Disordered" evidence="2">
    <location>
        <begin position="213"/>
        <end position="273"/>
    </location>
</feature>
<reference evidence="3 4" key="1">
    <citation type="submission" date="2023-09" db="EMBL/GenBank/DDBJ databases">
        <title>Pangenome analysis of Batrachochytrium dendrobatidis and related Chytrids.</title>
        <authorList>
            <person name="Yacoub M.N."/>
            <person name="Stajich J.E."/>
            <person name="James T.Y."/>
        </authorList>
    </citation>
    <scope>NUCLEOTIDE SEQUENCE [LARGE SCALE GENOMIC DNA]</scope>
    <source>
        <strain evidence="3 4">JEL0888</strain>
    </source>
</reference>
<feature type="coiled-coil region" evidence="1">
    <location>
        <begin position="1148"/>
        <end position="1182"/>
    </location>
</feature>